<dbReference type="GO" id="GO:0003964">
    <property type="term" value="F:RNA-directed DNA polymerase activity"/>
    <property type="evidence" value="ECO:0007669"/>
    <property type="project" value="UniProtKB-KW"/>
</dbReference>
<keyword evidence="1" id="KW-0808">Transferase</keyword>
<evidence type="ECO:0000256" key="1">
    <source>
        <dbReference type="ARBA" id="ARBA00022679"/>
    </source>
</evidence>
<evidence type="ECO:0000256" key="2">
    <source>
        <dbReference type="ARBA" id="ARBA00022695"/>
    </source>
</evidence>
<evidence type="ECO:0000256" key="3">
    <source>
        <dbReference type="ARBA" id="ARBA00022722"/>
    </source>
</evidence>
<dbReference type="SUPFAM" id="SSF53098">
    <property type="entry name" value="Ribonuclease H-like"/>
    <property type="match status" value="1"/>
</dbReference>
<evidence type="ECO:0000313" key="9">
    <source>
        <dbReference type="RefSeq" id="XP_032128336.1"/>
    </source>
</evidence>
<dbReference type="RefSeq" id="XP_032128336.1">
    <property type="nucleotide sequence ID" value="XM_032272445.1"/>
</dbReference>
<keyword evidence="6" id="KW-0695">RNA-directed DNA polymerase</keyword>
<protein>
    <submittedName>
        <fullName evidence="9">Uncharacterized protein LOC116546095</fullName>
    </submittedName>
</protein>
<evidence type="ECO:0000259" key="7">
    <source>
        <dbReference type="PROSITE" id="PS50879"/>
    </source>
</evidence>
<evidence type="ECO:0000256" key="5">
    <source>
        <dbReference type="ARBA" id="ARBA00022801"/>
    </source>
</evidence>
<dbReference type="InterPro" id="IPR036397">
    <property type="entry name" value="RNaseH_sf"/>
</dbReference>
<dbReference type="PANTHER" id="PTHR41694">
    <property type="entry name" value="ENDOGENOUS RETROVIRUS GROUP K MEMBER POL PROTEIN"/>
    <property type="match status" value="1"/>
</dbReference>
<reference evidence="9" key="1">
    <citation type="submission" date="2025-08" db="UniProtKB">
        <authorList>
            <consortium name="RefSeq"/>
        </authorList>
    </citation>
    <scope>IDENTIFICATION</scope>
    <source>
        <tissue evidence="9">Blood</tissue>
    </source>
</reference>
<dbReference type="InterPro" id="IPR002156">
    <property type="entry name" value="RNaseH_domain"/>
</dbReference>
<evidence type="ECO:0000256" key="6">
    <source>
        <dbReference type="ARBA" id="ARBA00022918"/>
    </source>
</evidence>
<feature type="domain" description="RNase H type-1" evidence="7">
    <location>
        <begin position="96"/>
        <end position="242"/>
    </location>
</feature>
<dbReference type="AlphaFoldDB" id="A0A6J3HDR2"/>
<evidence type="ECO:0000256" key="4">
    <source>
        <dbReference type="ARBA" id="ARBA00022759"/>
    </source>
</evidence>
<dbReference type="Proteomes" id="UP000504640">
    <property type="component" value="Unplaced"/>
</dbReference>
<keyword evidence="3" id="KW-0540">Nuclease</keyword>
<keyword evidence="4" id="KW-0255">Endonuclease</keyword>
<organism evidence="8 9">
    <name type="scientific">Sapajus apella</name>
    <name type="common">Brown-capped capuchin</name>
    <name type="synonym">Cebus apella</name>
    <dbReference type="NCBI Taxonomy" id="9515"/>
    <lineage>
        <taxon>Eukaryota</taxon>
        <taxon>Metazoa</taxon>
        <taxon>Chordata</taxon>
        <taxon>Craniata</taxon>
        <taxon>Vertebrata</taxon>
        <taxon>Euteleostomi</taxon>
        <taxon>Mammalia</taxon>
        <taxon>Eutheria</taxon>
        <taxon>Euarchontoglires</taxon>
        <taxon>Primates</taxon>
        <taxon>Haplorrhini</taxon>
        <taxon>Platyrrhini</taxon>
        <taxon>Cebidae</taxon>
        <taxon>Cebinae</taxon>
        <taxon>Sapajus</taxon>
    </lineage>
</organism>
<gene>
    <name evidence="9" type="primary">LOC116546095</name>
</gene>
<dbReference type="Pfam" id="PF00075">
    <property type="entry name" value="RNase_H"/>
    <property type="match status" value="1"/>
</dbReference>
<sequence>MKEADKLTLGQTVHIKVPHSVSTLMSSPRHQWLSNAYLTHYQGLLYENPWVTIETVHGLHLATFLPTKEGAPDLDCEEVVDEIFTSWPGLKDCPLPKADLNLFTDGSSYVQNGESYAGYAVTTAIEVVEAAPLPRGWSAQSAELHALIQALCHMESKVASIYTNSKCTFATVHILGVIYKERGLLTAGGKEMKNKEESLRLLEGVWKPKEVAVMHCKGHHRGTDLISTGNQLADPEAKAAALQKEPVQAPTHLFSHPLAPRGCGKARML</sequence>
<dbReference type="CDD" id="cd09273">
    <property type="entry name" value="RNase_HI_RT_Bel"/>
    <property type="match status" value="1"/>
</dbReference>
<name>A0A6J3HDR2_SAPAP</name>
<accession>A0A6J3HDR2</accession>
<dbReference type="Gene3D" id="3.30.420.10">
    <property type="entry name" value="Ribonuclease H-like superfamily/Ribonuclease H"/>
    <property type="match status" value="1"/>
</dbReference>
<dbReference type="GO" id="GO:0004523">
    <property type="term" value="F:RNA-DNA hybrid ribonuclease activity"/>
    <property type="evidence" value="ECO:0007669"/>
    <property type="project" value="InterPro"/>
</dbReference>
<dbReference type="PROSITE" id="PS50879">
    <property type="entry name" value="RNASE_H_1"/>
    <property type="match status" value="1"/>
</dbReference>
<proteinExistence type="predicted"/>
<dbReference type="GO" id="GO:0003676">
    <property type="term" value="F:nucleic acid binding"/>
    <property type="evidence" value="ECO:0007669"/>
    <property type="project" value="InterPro"/>
</dbReference>
<keyword evidence="2" id="KW-0548">Nucleotidyltransferase</keyword>
<dbReference type="InterPro" id="IPR012337">
    <property type="entry name" value="RNaseH-like_sf"/>
</dbReference>
<keyword evidence="5" id="KW-0378">Hydrolase</keyword>
<dbReference type="PANTHER" id="PTHR41694:SF5">
    <property type="entry name" value="RIBONUCLEASE H"/>
    <property type="match status" value="1"/>
</dbReference>
<dbReference type="GeneID" id="116546095"/>
<evidence type="ECO:0000313" key="8">
    <source>
        <dbReference type="Proteomes" id="UP000504640"/>
    </source>
</evidence>
<keyword evidence="8" id="KW-1185">Reference proteome</keyword>